<keyword evidence="2" id="KW-0813">Transport</keyword>
<dbReference type="PANTHER" id="PTHR43791">
    <property type="entry name" value="PERMEASE-RELATED"/>
    <property type="match status" value="1"/>
</dbReference>
<feature type="transmembrane region" description="Helical" evidence="6">
    <location>
        <begin position="454"/>
        <end position="473"/>
    </location>
</feature>
<keyword evidence="4 6" id="KW-1133">Transmembrane helix</keyword>
<evidence type="ECO:0000313" key="9">
    <source>
        <dbReference type="Proteomes" id="UP000541154"/>
    </source>
</evidence>
<dbReference type="InterPro" id="IPR011701">
    <property type="entry name" value="MFS"/>
</dbReference>
<sequence length="511" mass="56718">MSADEKPPSEQRIPDITDMEKYPVAEKILPGSRLEHLEDPDEGLDEEEKAKIDRALLWKLDVRLIPWLSLLYLISFLDRTNIGNAKIAGLQEDLRMSNGQYNASLTIFFVSYSIFEPLTNILLKRMRPSVFIPIIMVSWGICMTCMGLVKNFSGLMAVRWFLGLSEAGLFPGIGYFLSCWYKRSEFGVRMAIFFSAAALAGSFGGLLAAAIALMDGVGGKPGWSWIFILEGLVTVVVGILSFWMVFDFPDEAKFLEEADRKRVIYRLARDQQASAGHEKFEMTYFWSSLKDWKTYTGAVIYMGADGALYAFSLFTPTIINQLVGYKAIHAQLLSVPPYAAATVVTIAVGFIADRTRQRGICNILVSLVGIVGFSMLLGAKSAGARYAGTFLGAMGIYPAISNTISWASNNTEGVYKRGVTLGIVIGWGNLNGIVSSNIYRGDDAPDFYPGHGTVLAYLVLFLFGGSVVQYVLLRRENAKRRRGDRDCWVQGLDPRQIDLLGDKRPDFLYTL</sequence>
<name>A0A8H6A7V8_PETAA</name>
<dbReference type="PANTHER" id="PTHR43791:SF19">
    <property type="entry name" value="TRANSPORTER, PUTATIVE (AFU_ORTHOLOGUE AFUA_1G01812)-RELATED"/>
    <property type="match status" value="1"/>
</dbReference>
<dbReference type="SUPFAM" id="SSF103473">
    <property type="entry name" value="MFS general substrate transporter"/>
    <property type="match status" value="1"/>
</dbReference>
<keyword evidence="5 6" id="KW-0472">Membrane</keyword>
<feature type="transmembrane region" description="Helical" evidence="6">
    <location>
        <begin position="130"/>
        <end position="149"/>
    </location>
</feature>
<feature type="transmembrane region" description="Helical" evidence="6">
    <location>
        <begin position="298"/>
        <end position="319"/>
    </location>
</feature>
<dbReference type="InterPro" id="IPR036259">
    <property type="entry name" value="MFS_trans_sf"/>
</dbReference>
<dbReference type="Proteomes" id="UP000541154">
    <property type="component" value="Unassembled WGS sequence"/>
</dbReference>
<keyword evidence="3 6" id="KW-0812">Transmembrane</keyword>
<gene>
    <name evidence="8" type="ORF">ETB97_012062</name>
</gene>
<feature type="transmembrane region" description="Helical" evidence="6">
    <location>
        <begin position="192"/>
        <end position="213"/>
    </location>
</feature>
<comment type="caution">
    <text evidence="8">The sequence shown here is derived from an EMBL/GenBank/DDBJ whole genome shotgun (WGS) entry which is preliminary data.</text>
</comment>
<dbReference type="EMBL" id="SPNV01000080">
    <property type="protein sequence ID" value="KAF5862165.1"/>
    <property type="molecule type" value="Genomic_DNA"/>
</dbReference>
<evidence type="ECO:0000256" key="6">
    <source>
        <dbReference type="SAM" id="Phobius"/>
    </source>
</evidence>
<evidence type="ECO:0000259" key="7">
    <source>
        <dbReference type="PROSITE" id="PS50850"/>
    </source>
</evidence>
<evidence type="ECO:0000256" key="3">
    <source>
        <dbReference type="ARBA" id="ARBA00022692"/>
    </source>
</evidence>
<evidence type="ECO:0000313" key="8">
    <source>
        <dbReference type="EMBL" id="KAF5862165.1"/>
    </source>
</evidence>
<keyword evidence="9" id="KW-1185">Reference proteome</keyword>
<evidence type="ECO:0000256" key="1">
    <source>
        <dbReference type="ARBA" id="ARBA00004141"/>
    </source>
</evidence>
<feature type="transmembrane region" description="Helical" evidence="6">
    <location>
        <begin position="359"/>
        <end position="379"/>
    </location>
</feature>
<reference evidence="8 9" key="1">
    <citation type="submission" date="2019-04" db="EMBL/GenBank/DDBJ databases">
        <title>Aspergillus burnettii sp. nov., novel species from soil in southeast Queensland.</title>
        <authorList>
            <person name="Gilchrist C.L.M."/>
            <person name="Pitt J.I."/>
            <person name="Lange L."/>
            <person name="Lacey H.J."/>
            <person name="Vuong D."/>
            <person name="Midgley D.J."/>
            <person name="Greenfield P."/>
            <person name="Bradbury M."/>
            <person name="Lacey E."/>
            <person name="Busk P.K."/>
            <person name="Pilgaard B."/>
            <person name="Chooi Y.H."/>
            <person name="Piggott A.M."/>
        </authorList>
    </citation>
    <scope>NUCLEOTIDE SEQUENCE [LARGE SCALE GENOMIC DNA]</scope>
    <source>
        <strain evidence="8 9">FRR 5400</strain>
    </source>
</reference>
<dbReference type="InterPro" id="IPR020846">
    <property type="entry name" value="MFS_dom"/>
</dbReference>
<dbReference type="Gene3D" id="1.20.1250.20">
    <property type="entry name" value="MFS general substrate transporter like domains"/>
    <property type="match status" value="2"/>
</dbReference>
<dbReference type="GO" id="GO:0016020">
    <property type="term" value="C:membrane"/>
    <property type="evidence" value="ECO:0007669"/>
    <property type="project" value="UniProtKB-SubCell"/>
</dbReference>
<feature type="transmembrane region" description="Helical" evidence="6">
    <location>
        <begin position="385"/>
        <end position="407"/>
    </location>
</feature>
<dbReference type="Pfam" id="PF07690">
    <property type="entry name" value="MFS_1"/>
    <property type="match status" value="1"/>
</dbReference>
<dbReference type="GO" id="GO:0022857">
    <property type="term" value="F:transmembrane transporter activity"/>
    <property type="evidence" value="ECO:0007669"/>
    <property type="project" value="InterPro"/>
</dbReference>
<dbReference type="AlphaFoldDB" id="A0A8H6A7V8"/>
<accession>A0A8H6A7V8</accession>
<evidence type="ECO:0000256" key="5">
    <source>
        <dbReference type="ARBA" id="ARBA00023136"/>
    </source>
</evidence>
<dbReference type="PROSITE" id="PS50850">
    <property type="entry name" value="MFS"/>
    <property type="match status" value="1"/>
</dbReference>
<proteinExistence type="predicted"/>
<evidence type="ECO:0000256" key="4">
    <source>
        <dbReference type="ARBA" id="ARBA00022989"/>
    </source>
</evidence>
<feature type="transmembrane region" description="Helical" evidence="6">
    <location>
        <begin position="102"/>
        <end position="123"/>
    </location>
</feature>
<feature type="transmembrane region" description="Helical" evidence="6">
    <location>
        <begin position="225"/>
        <end position="246"/>
    </location>
</feature>
<protein>
    <recommendedName>
        <fullName evidence="7">Major facilitator superfamily (MFS) profile domain-containing protein</fullName>
    </recommendedName>
</protein>
<dbReference type="CDD" id="cd17327">
    <property type="entry name" value="MFS_FEN2_like"/>
    <property type="match status" value="1"/>
</dbReference>
<feature type="domain" description="Major facilitator superfamily (MFS) profile" evidence="7">
    <location>
        <begin position="64"/>
        <end position="511"/>
    </location>
</feature>
<organism evidence="8 9">
    <name type="scientific">Petromyces alliaceus</name>
    <name type="common">Aspergillus alliaceus</name>
    <dbReference type="NCBI Taxonomy" id="209559"/>
    <lineage>
        <taxon>Eukaryota</taxon>
        <taxon>Fungi</taxon>
        <taxon>Dikarya</taxon>
        <taxon>Ascomycota</taxon>
        <taxon>Pezizomycotina</taxon>
        <taxon>Eurotiomycetes</taxon>
        <taxon>Eurotiomycetidae</taxon>
        <taxon>Eurotiales</taxon>
        <taxon>Aspergillaceae</taxon>
        <taxon>Aspergillus</taxon>
        <taxon>Aspergillus subgen. Circumdati</taxon>
    </lineage>
</organism>
<feature type="transmembrane region" description="Helical" evidence="6">
    <location>
        <begin position="161"/>
        <end position="180"/>
    </location>
</feature>
<feature type="transmembrane region" description="Helical" evidence="6">
    <location>
        <begin position="419"/>
        <end position="439"/>
    </location>
</feature>
<dbReference type="FunFam" id="1.20.1250.20:FF:000034">
    <property type="entry name" value="MFS general substrate transporter"/>
    <property type="match status" value="1"/>
</dbReference>
<comment type="subcellular location">
    <subcellularLocation>
        <location evidence="1">Membrane</location>
        <topology evidence="1">Multi-pass membrane protein</topology>
    </subcellularLocation>
</comment>
<dbReference type="FunFam" id="1.20.1250.20:FF:000068">
    <property type="entry name" value="MFS general substrate transporter"/>
    <property type="match status" value="1"/>
</dbReference>
<feature type="transmembrane region" description="Helical" evidence="6">
    <location>
        <begin position="331"/>
        <end position="352"/>
    </location>
</feature>
<evidence type="ECO:0000256" key="2">
    <source>
        <dbReference type="ARBA" id="ARBA00022448"/>
    </source>
</evidence>